<feature type="transmembrane region" description="Helical" evidence="1">
    <location>
        <begin position="12"/>
        <end position="34"/>
    </location>
</feature>
<proteinExistence type="predicted"/>
<dbReference type="InterPro" id="IPR050490">
    <property type="entry name" value="Bact_solute-bd_prot1"/>
</dbReference>
<keyword evidence="1" id="KW-0812">Transmembrane</keyword>
<dbReference type="AlphaFoldDB" id="A0A4R4TGT1"/>
<dbReference type="EMBL" id="SMKI01000070">
    <property type="protein sequence ID" value="TDC76720.1"/>
    <property type="molecule type" value="Genomic_DNA"/>
</dbReference>
<dbReference type="OrthoDB" id="366726at2"/>
<dbReference type="SUPFAM" id="SSF53850">
    <property type="entry name" value="Periplasmic binding protein-like II"/>
    <property type="match status" value="1"/>
</dbReference>
<sequence length="418" mass="44324">MEHEMAVKARTGIFLGVAGLTVAAIAATVVVNVVQNSSGDEDVVTWWVPDWDYQTAVDLVAEFERQHPDISVELVQTTGDTVANRTSVALDSGNVPDVITESIARVRGYADKGQLADLSGLFGEDIPADDFAPGLVDSLTIDGATYAMPYRWATNALIYNPELFEAAGIEEPPATWDEFVEDARALTSGDAVGTAWPVQGDPSDLTLRFLEFAVSGGATINGDGIPELTEESSRAAVEMIGGAIAEGWASPSSFELDNTGIRELFLQGRVAMYPGGVFDVDEAQAQGAPVATAPLPGPEGPGTGLGVGWAYVVPEASSHQDDAAELVRFLARPESMAELTLTFPARTSASEDARFQTPERVAYAGQLAEHSVPAPNDPRWTASIQPVHDQIQEVALGRETPAEAAANIQRIVDQAFAE</sequence>
<keyword evidence="1" id="KW-0472">Membrane</keyword>
<evidence type="ECO:0000256" key="1">
    <source>
        <dbReference type="SAM" id="Phobius"/>
    </source>
</evidence>
<dbReference type="Pfam" id="PF01547">
    <property type="entry name" value="SBP_bac_1"/>
    <property type="match status" value="1"/>
</dbReference>
<protein>
    <submittedName>
        <fullName evidence="2">Sugar ABC transporter substrate-binding protein</fullName>
    </submittedName>
</protein>
<organism evidence="2 3">
    <name type="scientific">Streptomyces hainanensis</name>
    <dbReference type="NCBI Taxonomy" id="402648"/>
    <lineage>
        <taxon>Bacteria</taxon>
        <taxon>Bacillati</taxon>
        <taxon>Actinomycetota</taxon>
        <taxon>Actinomycetes</taxon>
        <taxon>Kitasatosporales</taxon>
        <taxon>Streptomycetaceae</taxon>
        <taxon>Streptomyces</taxon>
    </lineage>
</organism>
<dbReference type="InterPro" id="IPR006059">
    <property type="entry name" value="SBP"/>
</dbReference>
<dbReference type="PANTHER" id="PTHR43649:SF30">
    <property type="entry name" value="ABC TRANSPORTER SUBSTRATE-BINDING PROTEIN"/>
    <property type="match status" value="1"/>
</dbReference>
<reference evidence="2 3" key="1">
    <citation type="submission" date="2019-03" db="EMBL/GenBank/DDBJ databases">
        <title>Draft genome sequences of novel Actinobacteria.</title>
        <authorList>
            <person name="Sahin N."/>
            <person name="Ay H."/>
            <person name="Saygin H."/>
        </authorList>
    </citation>
    <scope>NUCLEOTIDE SEQUENCE [LARGE SCALE GENOMIC DNA]</scope>
    <source>
        <strain evidence="2 3">DSM 41900</strain>
    </source>
</reference>
<dbReference type="CDD" id="cd13585">
    <property type="entry name" value="PBP2_TMBP_like"/>
    <property type="match status" value="1"/>
</dbReference>
<name>A0A4R4TGT1_9ACTN</name>
<keyword evidence="1" id="KW-1133">Transmembrane helix</keyword>
<evidence type="ECO:0000313" key="2">
    <source>
        <dbReference type="EMBL" id="TDC76720.1"/>
    </source>
</evidence>
<accession>A0A4R4TGT1</accession>
<gene>
    <name evidence="2" type="ORF">E1283_09065</name>
</gene>
<dbReference type="PANTHER" id="PTHR43649">
    <property type="entry name" value="ARABINOSE-BINDING PROTEIN-RELATED"/>
    <property type="match status" value="1"/>
</dbReference>
<dbReference type="Gene3D" id="3.40.190.10">
    <property type="entry name" value="Periplasmic binding protein-like II"/>
    <property type="match status" value="2"/>
</dbReference>
<dbReference type="Proteomes" id="UP000295345">
    <property type="component" value="Unassembled WGS sequence"/>
</dbReference>
<comment type="caution">
    <text evidence="2">The sequence shown here is derived from an EMBL/GenBank/DDBJ whole genome shotgun (WGS) entry which is preliminary data.</text>
</comment>
<evidence type="ECO:0000313" key="3">
    <source>
        <dbReference type="Proteomes" id="UP000295345"/>
    </source>
</evidence>
<keyword evidence="3" id="KW-1185">Reference proteome</keyword>